<feature type="non-terminal residue" evidence="1">
    <location>
        <position position="214"/>
    </location>
</feature>
<protein>
    <submittedName>
        <fullName evidence="1">Uncharacterized protein</fullName>
    </submittedName>
</protein>
<reference evidence="1" key="1">
    <citation type="submission" date="2022-06" db="EMBL/GenBank/DDBJ databases">
        <title>Genome Sequence of Candolleomyces eurysporus.</title>
        <authorList>
            <person name="Buettner E."/>
        </authorList>
    </citation>
    <scope>NUCLEOTIDE SEQUENCE</scope>
    <source>
        <strain evidence="1">VTCC 930004</strain>
    </source>
</reference>
<evidence type="ECO:0000313" key="2">
    <source>
        <dbReference type="Proteomes" id="UP001140091"/>
    </source>
</evidence>
<name>A0A9W8J7R2_9AGAR</name>
<dbReference type="Proteomes" id="UP001140091">
    <property type="component" value="Unassembled WGS sequence"/>
</dbReference>
<gene>
    <name evidence="1" type="ORF">H1R20_g9405</name>
</gene>
<accession>A0A9W8J7R2</accession>
<dbReference type="EMBL" id="JANBPK010000967">
    <property type="protein sequence ID" value="KAJ2927688.1"/>
    <property type="molecule type" value="Genomic_DNA"/>
</dbReference>
<sequence>MYQQGLESNVTCAYTNTSPIWFDPAAASGELRYRRVCGDGQASVSNSSSASSENITDSTQNGLAFMACTSDVPQSSEKDGPYYLYLRGGSGPGYSTFIGNVTCTVSPMRAGIFSATYRSIERYFTTDINPTVKTSLAPANRSTHPALVQSSTHILGELVSWAQRWNSNMIAESVATVGVNLFDLRQIEQDPGYLELYAATVQGVLEYAVSFRVA</sequence>
<comment type="caution">
    <text evidence="1">The sequence shown here is derived from an EMBL/GenBank/DDBJ whole genome shotgun (WGS) entry which is preliminary data.</text>
</comment>
<organism evidence="1 2">
    <name type="scientific">Candolleomyces eurysporus</name>
    <dbReference type="NCBI Taxonomy" id="2828524"/>
    <lineage>
        <taxon>Eukaryota</taxon>
        <taxon>Fungi</taxon>
        <taxon>Dikarya</taxon>
        <taxon>Basidiomycota</taxon>
        <taxon>Agaricomycotina</taxon>
        <taxon>Agaricomycetes</taxon>
        <taxon>Agaricomycetidae</taxon>
        <taxon>Agaricales</taxon>
        <taxon>Agaricineae</taxon>
        <taxon>Psathyrellaceae</taxon>
        <taxon>Candolleomyces</taxon>
    </lineage>
</organism>
<dbReference type="AlphaFoldDB" id="A0A9W8J7R2"/>
<proteinExistence type="predicted"/>
<evidence type="ECO:0000313" key="1">
    <source>
        <dbReference type="EMBL" id="KAJ2927688.1"/>
    </source>
</evidence>
<keyword evidence="2" id="KW-1185">Reference proteome</keyword>
<dbReference type="OrthoDB" id="10417403at2759"/>